<comment type="similarity">
    <text evidence="3">Belongs to the urease gamma subunit family.</text>
</comment>
<proteinExistence type="inferred from homology"/>
<accession>A0A1M6JZQ6</accession>
<comment type="subcellular location">
    <subcellularLocation>
        <location evidence="3">Cytoplasm</location>
    </subcellularLocation>
</comment>
<dbReference type="PANTHER" id="PTHR33569">
    <property type="entry name" value="UREASE"/>
    <property type="match status" value="1"/>
</dbReference>
<dbReference type="InterPro" id="IPR050069">
    <property type="entry name" value="Urease_subunit"/>
</dbReference>
<dbReference type="GO" id="GO:0009039">
    <property type="term" value="F:urease activity"/>
    <property type="evidence" value="ECO:0007669"/>
    <property type="project" value="UniProtKB-EC"/>
</dbReference>
<dbReference type="Proteomes" id="UP000184301">
    <property type="component" value="Unassembled WGS sequence"/>
</dbReference>
<dbReference type="OrthoDB" id="9793527at2"/>
<keyword evidence="5" id="KW-1185">Reference proteome</keyword>
<dbReference type="AlphaFoldDB" id="A0A1M6JZQ6"/>
<comment type="catalytic activity">
    <reaction evidence="2 3">
        <text>urea + 2 H2O + H(+) = hydrogencarbonate + 2 NH4(+)</text>
        <dbReference type="Rhea" id="RHEA:20557"/>
        <dbReference type="ChEBI" id="CHEBI:15377"/>
        <dbReference type="ChEBI" id="CHEBI:15378"/>
        <dbReference type="ChEBI" id="CHEBI:16199"/>
        <dbReference type="ChEBI" id="CHEBI:17544"/>
        <dbReference type="ChEBI" id="CHEBI:28938"/>
        <dbReference type="EC" id="3.5.1.5"/>
    </reaction>
</comment>
<dbReference type="CDD" id="cd00390">
    <property type="entry name" value="Urease_gamma"/>
    <property type="match status" value="1"/>
</dbReference>
<protein>
    <recommendedName>
        <fullName evidence="3">Urease subunit gamma</fullName>
        <ecNumber evidence="3">3.5.1.5</ecNumber>
    </recommendedName>
</protein>
<dbReference type="NCBIfam" id="TIGR00193">
    <property type="entry name" value="urease_gam"/>
    <property type="match status" value="1"/>
</dbReference>
<dbReference type="GO" id="GO:0005737">
    <property type="term" value="C:cytoplasm"/>
    <property type="evidence" value="ECO:0007669"/>
    <property type="project" value="UniProtKB-SubCell"/>
</dbReference>
<evidence type="ECO:0000256" key="2">
    <source>
        <dbReference type="ARBA" id="ARBA00047778"/>
    </source>
</evidence>
<dbReference type="InterPro" id="IPR036463">
    <property type="entry name" value="Urease_gamma_sf"/>
</dbReference>
<dbReference type="RefSeq" id="WP_073105473.1">
    <property type="nucleotide sequence ID" value="NZ_FQZY01000010.1"/>
</dbReference>
<dbReference type="GO" id="GO:0016151">
    <property type="term" value="F:nickel cation binding"/>
    <property type="evidence" value="ECO:0007669"/>
    <property type="project" value="InterPro"/>
</dbReference>
<dbReference type="SUPFAM" id="SSF54111">
    <property type="entry name" value="Urease, gamma-subunit"/>
    <property type="match status" value="1"/>
</dbReference>
<dbReference type="NCBIfam" id="NF009712">
    <property type="entry name" value="PRK13241.1"/>
    <property type="match status" value="1"/>
</dbReference>
<dbReference type="STRING" id="1121950.SAMN02745243_00796"/>
<dbReference type="Gene3D" id="3.30.280.10">
    <property type="entry name" value="Urease, gamma-like subunit"/>
    <property type="match status" value="1"/>
</dbReference>
<gene>
    <name evidence="4" type="ORF">SAMN02745243_00796</name>
</gene>
<evidence type="ECO:0000313" key="4">
    <source>
        <dbReference type="EMBL" id="SHJ52193.1"/>
    </source>
</evidence>
<dbReference type="PANTHER" id="PTHR33569:SF1">
    <property type="entry name" value="UREASE"/>
    <property type="match status" value="1"/>
</dbReference>
<evidence type="ECO:0000256" key="3">
    <source>
        <dbReference type="RuleBase" id="RU003850"/>
    </source>
</evidence>
<dbReference type="InterPro" id="IPR002026">
    <property type="entry name" value="Urease_gamma/gamma-beta_su"/>
</dbReference>
<dbReference type="GO" id="GO:0043419">
    <property type="term" value="P:urea catabolic process"/>
    <property type="evidence" value="ECO:0007669"/>
    <property type="project" value="InterPro"/>
</dbReference>
<dbReference type="Pfam" id="PF00547">
    <property type="entry name" value="Urease_gamma"/>
    <property type="match status" value="1"/>
</dbReference>
<reference evidence="4 5" key="1">
    <citation type="submission" date="2016-11" db="EMBL/GenBank/DDBJ databases">
        <authorList>
            <person name="Jaros S."/>
            <person name="Januszkiewicz K."/>
            <person name="Wedrychowicz H."/>
        </authorList>
    </citation>
    <scope>NUCLEOTIDE SEQUENCE [LARGE SCALE GENOMIC DNA]</scope>
    <source>
        <strain evidence="4 5">DSM 15480</strain>
    </source>
</reference>
<dbReference type="EMBL" id="FQZY01000010">
    <property type="protein sequence ID" value="SHJ52193.1"/>
    <property type="molecule type" value="Genomic_DNA"/>
</dbReference>
<sequence>MHLTPRESERLMVSTMGDLAARRKARGVKLNYVESIAYISADIYERVRDGNMSVVELMEYGATLLTSEDVMEGVAEMLPSVSIEATFPDGTKQVTIHNPIRKQG</sequence>
<keyword evidence="1 3" id="KW-0378">Hydrolase</keyword>
<organism evidence="4 5">
    <name type="scientific">Hespellia stercorisuis DSM 15480</name>
    <dbReference type="NCBI Taxonomy" id="1121950"/>
    <lineage>
        <taxon>Bacteria</taxon>
        <taxon>Bacillati</taxon>
        <taxon>Bacillota</taxon>
        <taxon>Clostridia</taxon>
        <taxon>Lachnospirales</taxon>
        <taxon>Lachnospiraceae</taxon>
        <taxon>Hespellia</taxon>
    </lineage>
</organism>
<dbReference type="EC" id="3.5.1.5" evidence="3"/>
<evidence type="ECO:0000256" key="1">
    <source>
        <dbReference type="ARBA" id="ARBA00022801"/>
    </source>
</evidence>
<evidence type="ECO:0000313" key="5">
    <source>
        <dbReference type="Proteomes" id="UP000184301"/>
    </source>
</evidence>
<name>A0A1M6JZQ6_9FIRM</name>